<name>A0ABQ6LCF0_9RHOB</name>
<keyword evidence="3" id="KW-1185">Reference proteome</keyword>
<feature type="signal peptide" evidence="1">
    <location>
        <begin position="1"/>
        <end position="23"/>
    </location>
</feature>
<comment type="caution">
    <text evidence="2">The sequence shown here is derived from an EMBL/GenBank/DDBJ whole genome shotgun (WGS) entry which is preliminary data.</text>
</comment>
<protein>
    <submittedName>
        <fullName evidence="2">Uncharacterized protein</fullName>
    </submittedName>
</protein>
<dbReference type="RefSeq" id="WP_285669684.1">
    <property type="nucleotide sequence ID" value="NZ_BSYI01000002.1"/>
</dbReference>
<gene>
    <name evidence="2" type="ORF">LNKW23_02720</name>
</gene>
<evidence type="ECO:0000256" key="1">
    <source>
        <dbReference type="SAM" id="SignalP"/>
    </source>
</evidence>
<dbReference type="Proteomes" id="UP001239909">
    <property type="component" value="Unassembled WGS sequence"/>
</dbReference>
<dbReference type="EMBL" id="BSYI01000002">
    <property type="protein sequence ID" value="GMG81060.1"/>
    <property type="molecule type" value="Genomic_DNA"/>
</dbReference>
<feature type="chain" id="PRO_5047165463" evidence="1">
    <location>
        <begin position="24"/>
        <end position="193"/>
    </location>
</feature>
<sequence>MPRAFPVTHLPALLALLGLAACAGAPQVGDAWRDVEEIARHADWRVLKIRRRGETTCLALNTDRLTQYFRGRTPLPPESRPVSRGLSGLALASHPSLGVMPFYKAGTEISAADQMAILAGPEQAEYPLARDPQRPDSARPQDLGQSGAIAAELLRAPEVYVATITPGGVTIMDRFDTAGAGAAIAAAQGACAG</sequence>
<dbReference type="PROSITE" id="PS51257">
    <property type="entry name" value="PROKAR_LIPOPROTEIN"/>
    <property type="match status" value="1"/>
</dbReference>
<reference evidence="2 3" key="1">
    <citation type="submission" date="2023-04" db="EMBL/GenBank/DDBJ databases">
        <title>Marinoamorphus aggregata gen. nov., sp. Nov., isolate from tissue of brittle star Ophioplocus japonicus.</title>
        <authorList>
            <person name="Kawano K."/>
            <person name="Sawayama S."/>
            <person name="Nakagawa S."/>
        </authorList>
    </citation>
    <scope>NUCLEOTIDE SEQUENCE [LARGE SCALE GENOMIC DNA]</scope>
    <source>
        <strain evidence="2 3">NKW23</strain>
    </source>
</reference>
<organism evidence="2 3">
    <name type="scientific">Paralimibaculum aggregatum</name>
    <dbReference type="NCBI Taxonomy" id="3036245"/>
    <lineage>
        <taxon>Bacteria</taxon>
        <taxon>Pseudomonadati</taxon>
        <taxon>Pseudomonadota</taxon>
        <taxon>Alphaproteobacteria</taxon>
        <taxon>Rhodobacterales</taxon>
        <taxon>Paracoccaceae</taxon>
        <taxon>Paralimibaculum</taxon>
    </lineage>
</organism>
<evidence type="ECO:0000313" key="2">
    <source>
        <dbReference type="EMBL" id="GMG81060.1"/>
    </source>
</evidence>
<evidence type="ECO:0000313" key="3">
    <source>
        <dbReference type="Proteomes" id="UP001239909"/>
    </source>
</evidence>
<accession>A0ABQ6LCF0</accession>
<keyword evidence="1" id="KW-0732">Signal</keyword>
<proteinExistence type="predicted"/>